<proteinExistence type="predicted"/>
<evidence type="ECO:0000313" key="2">
    <source>
        <dbReference type="Proteomes" id="UP001152607"/>
    </source>
</evidence>
<sequence>MTIKHCLRIEGSSAALSLGHVRVSRPRWLRMADYPLEAFSRDSPRGIAFSIS</sequence>
<dbReference type="EMBL" id="CAOQHR010000002">
    <property type="protein sequence ID" value="CAI6312502.1"/>
    <property type="molecule type" value="Genomic_DNA"/>
</dbReference>
<comment type="caution">
    <text evidence="1">The sequence shown here is derived from an EMBL/GenBank/DDBJ whole genome shotgun (WGS) entry which is preliminary data.</text>
</comment>
<keyword evidence="2" id="KW-1185">Reference proteome</keyword>
<dbReference type="Proteomes" id="UP001152607">
    <property type="component" value="Unassembled WGS sequence"/>
</dbReference>
<evidence type="ECO:0000313" key="1">
    <source>
        <dbReference type="EMBL" id="CAI6312502.1"/>
    </source>
</evidence>
<gene>
    <name evidence="1" type="ORF">PDIGIT_LOCUS3272</name>
</gene>
<reference evidence="1" key="1">
    <citation type="submission" date="2023-01" db="EMBL/GenBank/DDBJ databases">
        <authorList>
            <person name="Van Ghelder C."/>
            <person name="Rancurel C."/>
        </authorList>
    </citation>
    <scope>NUCLEOTIDE SEQUENCE</scope>
    <source>
        <strain evidence="1">CNCM I-4278</strain>
    </source>
</reference>
<organism evidence="1 2">
    <name type="scientific">Periconia digitata</name>
    <dbReference type="NCBI Taxonomy" id="1303443"/>
    <lineage>
        <taxon>Eukaryota</taxon>
        <taxon>Fungi</taxon>
        <taxon>Dikarya</taxon>
        <taxon>Ascomycota</taxon>
        <taxon>Pezizomycotina</taxon>
        <taxon>Dothideomycetes</taxon>
        <taxon>Pleosporomycetidae</taxon>
        <taxon>Pleosporales</taxon>
        <taxon>Massarineae</taxon>
        <taxon>Periconiaceae</taxon>
        <taxon>Periconia</taxon>
    </lineage>
</organism>
<accession>A0A9W4U732</accession>
<dbReference type="AlphaFoldDB" id="A0A9W4U732"/>
<name>A0A9W4U732_9PLEO</name>
<protein>
    <submittedName>
        <fullName evidence="1">Uncharacterized protein</fullName>
    </submittedName>
</protein>